<dbReference type="eggNOG" id="ENOG502QPYU">
    <property type="taxonomic scope" value="Eukaryota"/>
</dbReference>
<dbReference type="STRING" id="71139.A0A059BKH4"/>
<dbReference type="Gene3D" id="2.80.10.50">
    <property type="match status" value="1"/>
</dbReference>
<accession>A0A059BKH4</accession>
<evidence type="ECO:0000256" key="1">
    <source>
        <dbReference type="ARBA" id="ARBA00005641"/>
    </source>
</evidence>
<name>A0A059BKH4_EUCGR</name>
<sequence length="506" mass="57398">MENRNPKIRAVNLGGWLVTEGWIKPSLFDAIPNKDFLDGTRLQFRSMTVGKYLCAESGGGHRLIANCRGTPAVGKRPAGSSSQWKTFRLWRINERLFNFRVANKQFVGLDSGGDGVDLVATCDSPGTLETFEIVRNTDDPSRVRIKASNSCFLQVRTEERVTADYQCDESNVWGDEDPSVFVMNFTKRLEGEFQVTNGLGPQKAPEVMREHWSTFIVEDDFKFIAENGLNAVRIPVGWWIASGPNPPRPYVGGSLAYLDNAFSWAEKYGLKVIIDLRAAPKSQNGWERSSSRDGFREWGDTDDTIQQTLHVIEFLTSRPSTRVIIRFCLCRYTKSLSLYAVDLLNEPLAETLPQEIVSRYYIAGHNAVRKHSSSAYVIMSCMLETSSKELLLPNANSLDRTVVDMQCYFLCDTKLDTIQDTLPFFYEDWFAQLESLASSDGPLIFVGEWVAEWGPNGATEEENQEYVEAQLKAYGRATFGWAYWTLKCAEDHWSLEWMIRNGYIKL</sequence>
<dbReference type="GO" id="GO:0015629">
    <property type="term" value="C:actin cytoskeleton"/>
    <property type="evidence" value="ECO:0000318"/>
    <property type="project" value="GO_Central"/>
</dbReference>
<dbReference type="Pfam" id="PF00150">
    <property type="entry name" value="Cellulase"/>
    <property type="match status" value="1"/>
</dbReference>
<comment type="similarity">
    <text evidence="1 4">Belongs to the glycosyl hydrolase 5 (cellulase A) family.</text>
</comment>
<dbReference type="InterPro" id="IPR010431">
    <property type="entry name" value="Fascin"/>
</dbReference>
<dbReference type="GO" id="GO:0051017">
    <property type="term" value="P:actin filament bundle assembly"/>
    <property type="evidence" value="ECO:0000318"/>
    <property type="project" value="GO_Central"/>
</dbReference>
<dbReference type="PANTHER" id="PTHR10551:SF14">
    <property type="entry name" value="CELLULASE CONTAINING PROTEIN, EXPRESSED"/>
    <property type="match status" value="1"/>
</dbReference>
<dbReference type="Pfam" id="PF25490">
    <property type="entry name" value="DUF7910"/>
    <property type="match status" value="1"/>
</dbReference>
<feature type="domain" description="DUF7910" evidence="6">
    <location>
        <begin position="33"/>
        <end position="184"/>
    </location>
</feature>
<dbReference type="Gramene" id="KCW66727">
    <property type="protein sequence ID" value="KCW66727"/>
    <property type="gene ID" value="EUGRSUZ_F00487"/>
</dbReference>
<evidence type="ECO:0000256" key="4">
    <source>
        <dbReference type="RuleBase" id="RU361153"/>
    </source>
</evidence>
<dbReference type="SUPFAM" id="SSF51445">
    <property type="entry name" value="(Trans)glycosidases"/>
    <property type="match status" value="1"/>
</dbReference>
<organism evidence="7">
    <name type="scientific">Eucalyptus grandis</name>
    <name type="common">Flooded gum</name>
    <dbReference type="NCBI Taxonomy" id="71139"/>
    <lineage>
        <taxon>Eukaryota</taxon>
        <taxon>Viridiplantae</taxon>
        <taxon>Streptophyta</taxon>
        <taxon>Embryophyta</taxon>
        <taxon>Tracheophyta</taxon>
        <taxon>Spermatophyta</taxon>
        <taxon>Magnoliopsida</taxon>
        <taxon>eudicotyledons</taxon>
        <taxon>Gunneridae</taxon>
        <taxon>Pentapetalae</taxon>
        <taxon>rosids</taxon>
        <taxon>malvids</taxon>
        <taxon>Myrtales</taxon>
        <taxon>Myrtaceae</taxon>
        <taxon>Myrtoideae</taxon>
        <taxon>Eucalypteae</taxon>
        <taxon>Eucalyptus</taxon>
    </lineage>
</organism>
<dbReference type="CDD" id="cd00257">
    <property type="entry name" value="beta-trefoil_FSCN-like"/>
    <property type="match status" value="1"/>
</dbReference>
<evidence type="ECO:0000256" key="3">
    <source>
        <dbReference type="ARBA" id="ARBA00023295"/>
    </source>
</evidence>
<dbReference type="GO" id="GO:0005737">
    <property type="term" value="C:cytoplasm"/>
    <property type="evidence" value="ECO:0000318"/>
    <property type="project" value="GO_Central"/>
</dbReference>
<keyword evidence="3 4" id="KW-0326">Glycosidase</keyword>
<dbReference type="GO" id="GO:0004553">
    <property type="term" value="F:hydrolase activity, hydrolyzing O-glycosyl compounds"/>
    <property type="evidence" value="ECO:0007669"/>
    <property type="project" value="InterPro"/>
</dbReference>
<dbReference type="GO" id="GO:0007163">
    <property type="term" value="P:establishment or maintenance of cell polarity"/>
    <property type="evidence" value="ECO:0000318"/>
    <property type="project" value="GO_Central"/>
</dbReference>
<dbReference type="SUPFAM" id="SSF50405">
    <property type="entry name" value="Actin-crosslinking proteins"/>
    <property type="match status" value="1"/>
</dbReference>
<evidence type="ECO:0000313" key="7">
    <source>
        <dbReference type="EMBL" id="KCW66727.1"/>
    </source>
</evidence>
<dbReference type="GO" id="GO:0016477">
    <property type="term" value="P:cell migration"/>
    <property type="evidence" value="ECO:0000318"/>
    <property type="project" value="GO_Central"/>
</dbReference>
<dbReference type="InterPro" id="IPR008999">
    <property type="entry name" value="Actin-crosslinking"/>
</dbReference>
<dbReference type="GO" id="GO:0000272">
    <property type="term" value="P:polysaccharide catabolic process"/>
    <property type="evidence" value="ECO:0007669"/>
    <property type="project" value="InterPro"/>
</dbReference>
<dbReference type="InterPro" id="IPR001547">
    <property type="entry name" value="Glyco_hydro_5"/>
</dbReference>
<dbReference type="GO" id="GO:0051015">
    <property type="term" value="F:actin filament binding"/>
    <property type="evidence" value="ECO:0000318"/>
    <property type="project" value="GO_Central"/>
</dbReference>
<dbReference type="InterPro" id="IPR017853">
    <property type="entry name" value="GH"/>
</dbReference>
<dbReference type="EMBL" id="KK198758">
    <property type="protein sequence ID" value="KCW66727.1"/>
    <property type="molecule type" value="Genomic_DNA"/>
</dbReference>
<evidence type="ECO:0000259" key="6">
    <source>
        <dbReference type="Pfam" id="PF25490"/>
    </source>
</evidence>
<proteinExistence type="inferred from homology"/>
<dbReference type="AlphaFoldDB" id="A0A059BKH4"/>
<evidence type="ECO:0000259" key="5">
    <source>
        <dbReference type="Pfam" id="PF00150"/>
    </source>
</evidence>
<reference evidence="7" key="1">
    <citation type="submission" date="2013-07" db="EMBL/GenBank/DDBJ databases">
        <title>The genome of Eucalyptus grandis.</title>
        <authorList>
            <person name="Schmutz J."/>
            <person name="Hayes R."/>
            <person name="Myburg A."/>
            <person name="Tuskan G."/>
            <person name="Grattapaglia D."/>
            <person name="Rokhsar D.S."/>
        </authorList>
    </citation>
    <scope>NUCLEOTIDE SEQUENCE</scope>
    <source>
        <tissue evidence="7">Leaf extractions</tissue>
    </source>
</reference>
<dbReference type="InterPro" id="IPR057232">
    <property type="entry name" value="DUF7910"/>
</dbReference>
<dbReference type="InParanoid" id="A0A059BKH4"/>
<protein>
    <submittedName>
        <fullName evidence="7">Uncharacterized protein</fullName>
    </submittedName>
</protein>
<gene>
    <name evidence="7" type="ORF">EUGRSUZ_F00487</name>
</gene>
<keyword evidence="2 4" id="KW-0378">Hydrolase</keyword>
<evidence type="ECO:0000256" key="2">
    <source>
        <dbReference type="ARBA" id="ARBA00022801"/>
    </source>
</evidence>
<dbReference type="PANTHER" id="PTHR10551">
    <property type="entry name" value="FASCIN"/>
    <property type="match status" value="1"/>
</dbReference>
<feature type="domain" description="Glycoside hydrolase family 5" evidence="5">
    <location>
        <begin position="208"/>
        <end position="487"/>
    </location>
</feature>
<dbReference type="Gene3D" id="3.20.20.80">
    <property type="entry name" value="Glycosidases"/>
    <property type="match status" value="1"/>
</dbReference>